<evidence type="ECO:0000256" key="1">
    <source>
        <dbReference type="ARBA" id="ARBA00004651"/>
    </source>
</evidence>
<dbReference type="GO" id="GO:0005886">
    <property type="term" value="C:plasma membrane"/>
    <property type="evidence" value="ECO:0007669"/>
    <property type="project" value="UniProtKB-SubCell"/>
</dbReference>
<keyword evidence="2" id="KW-1003">Cell membrane</keyword>
<comment type="caution">
    <text evidence="9">The sequence shown here is derived from an EMBL/GenBank/DDBJ whole genome shotgun (WGS) entry which is preliminary data.</text>
</comment>
<dbReference type="Proteomes" id="UP000471648">
    <property type="component" value="Unassembled WGS sequence"/>
</dbReference>
<organism evidence="9 10">
    <name type="scientific">Streptomyces microflavus</name>
    <name type="common">Streptomyces lipmanii</name>
    <dbReference type="NCBI Taxonomy" id="1919"/>
    <lineage>
        <taxon>Bacteria</taxon>
        <taxon>Bacillati</taxon>
        <taxon>Actinomycetota</taxon>
        <taxon>Actinomycetes</taxon>
        <taxon>Kitasatosporales</taxon>
        <taxon>Streptomycetaceae</taxon>
        <taxon>Streptomyces</taxon>
    </lineage>
</organism>
<feature type="transmembrane region" description="Helical" evidence="8">
    <location>
        <begin position="6"/>
        <end position="23"/>
    </location>
</feature>
<keyword evidence="5 8" id="KW-1133">Transmembrane helix</keyword>
<dbReference type="AlphaFoldDB" id="A0A6N9VMV2"/>
<protein>
    <submittedName>
        <fullName evidence="9">DUF2029 domain-containing protein</fullName>
    </submittedName>
</protein>
<accession>A0A6N9VMV2</accession>
<evidence type="ECO:0000256" key="4">
    <source>
        <dbReference type="ARBA" id="ARBA00022692"/>
    </source>
</evidence>
<sequence>QIYWLVNAGMLMACAAVIAVCVARTHRRRPWDALLVALAPALALTATINWDLLAVALTAAALLMWSRERPFAFGVLLGLATAAKLYPALI</sequence>
<comment type="similarity">
    <text evidence="7">Belongs to the glycosyltransferase 87 family.</text>
</comment>
<evidence type="ECO:0000256" key="7">
    <source>
        <dbReference type="ARBA" id="ARBA00024033"/>
    </source>
</evidence>
<dbReference type="InterPro" id="IPR018584">
    <property type="entry name" value="GT87"/>
</dbReference>
<feature type="transmembrane region" description="Helical" evidence="8">
    <location>
        <begin position="71"/>
        <end position="89"/>
    </location>
</feature>
<dbReference type="GO" id="GO:0016758">
    <property type="term" value="F:hexosyltransferase activity"/>
    <property type="evidence" value="ECO:0007669"/>
    <property type="project" value="InterPro"/>
</dbReference>
<evidence type="ECO:0000313" key="9">
    <source>
        <dbReference type="EMBL" id="NEB71391.1"/>
    </source>
</evidence>
<dbReference type="Pfam" id="PF09594">
    <property type="entry name" value="GT87"/>
    <property type="match status" value="1"/>
</dbReference>
<evidence type="ECO:0000256" key="8">
    <source>
        <dbReference type="SAM" id="Phobius"/>
    </source>
</evidence>
<comment type="subcellular location">
    <subcellularLocation>
        <location evidence="1">Cell membrane</location>
        <topology evidence="1">Multi-pass membrane protein</topology>
    </subcellularLocation>
</comment>
<evidence type="ECO:0000256" key="5">
    <source>
        <dbReference type="ARBA" id="ARBA00022989"/>
    </source>
</evidence>
<dbReference type="EMBL" id="JAAGME010001282">
    <property type="protein sequence ID" value="NEB71391.1"/>
    <property type="molecule type" value="Genomic_DNA"/>
</dbReference>
<keyword evidence="4 8" id="KW-0812">Transmembrane</keyword>
<evidence type="ECO:0000256" key="2">
    <source>
        <dbReference type="ARBA" id="ARBA00022475"/>
    </source>
</evidence>
<proteinExistence type="inferred from homology"/>
<dbReference type="RefSeq" id="WP_164358621.1">
    <property type="nucleotide sequence ID" value="NZ_JAAGME010001282.1"/>
</dbReference>
<reference evidence="9 10" key="1">
    <citation type="submission" date="2020-01" db="EMBL/GenBank/DDBJ databases">
        <title>Insect and environment-associated Actinomycetes.</title>
        <authorList>
            <person name="Currrie C."/>
            <person name="Chevrette M."/>
            <person name="Carlson C."/>
            <person name="Stubbendieck R."/>
            <person name="Wendt-Pienkowski E."/>
        </authorList>
    </citation>
    <scope>NUCLEOTIDE SEQUENCE [LARGE SCALE GENOMIC DNA]</scope>
    <source>
        <strain evidence="9 10">SID14438</strain>
    </source>
</reference>
<evidence type="ECO:0000313" key="10">
    <source>
        <dbReference type="Proteomes" id="UP000471648"/>
    </source>
</evidence>
<gene>
    <name evidence="9" type="ORF">G3I39_30635</name>
</gene>
<feature type="transmembrane region" description="Helical" evidence="8">
    <location>
        <begin position="35"/>
        <end position="65"/>
    </location>
</feature>
<keyword evidence="6 8" id="KW-0472">Membrane</keyword>
<evidence type="ECO:0000256" key="3">
    <source>
        <dbReference type="ARBA" id="ARBA00022679"/>
    </source>
</evidence>
<keyword evidence="3" id="KW-0808">Transferase</keyword>
<feature type="non-terminal residue" evidence="9">
    <location>
        <position position="90"/>
    </location>
</feature>
<feature type="non-terminal residue" evidence="9">
    <location>
        <position position="1"/>
    </location>
</feature>
<name>A0A6N9VMV2_STRMI</name>
<evidence type="ECO:0000256" key="6">
    <source>
        <dbReference type="ARBA" id="ARBA00023136"/>
    </source>
</evidence>